<feature type="compositionally biased region" description="Polar residues" evidence="1">
    <location>
        <begin position="306"/>
        <end position="318"/>
    </location>
</feature>
<feature type="region of interest" description="Disordered" evidence="1">
    <location>
        <begin position="112"/>
        <end position="165"/>
    </location>
</feature>
<dbReference type="EMBL" id="AGNL01041572">
    <property type="protein sequence ID" value="EJK51468.1"/>
    <property type="molecule type" value="Genomic_DNA"/>
</dbReference>
<gene>
    <name evidence="2" type="ORF">THAOC_29354</name>
</gene>
<reference evidence="2 3" key="1">
    <citation type="journal article" date="2012" name="Genome Biol.">
        <title>Genome and low-iron response of an oceanic diatom adapted to chronic iron limitation.</title>
        <authorList>
            <person name="Lommer M."/>
            <person name="Specht M."/>
            <person name="Roy A.S."/>
            <person name="Kraemer L."/>
            <person name="Andreson R."/>
            <person name="Gutowska M.A."/>
            <person name="Wolf J."/>
            <person name="Bergner S.V."/>
            <person name="Schilhabel M.B."/>
            <person name="Klostermeier U.C."/>
            <person name="Beiko R.G."/>
            <person name="Rosenstiel P."/>
            <person name="Hippler M."/>
            <person name="Laroche J."/>
        </authorList>
    </citation>
    <scope>NUCLEOTIDE SEQUENCE [LARGE SCALE GENOMIC DNA]</scope>
    <source>
        <strain evidence="2 3">CCMP1005</strain>
    </source>
</reference>
<accession>K0RCL0</accession>
<protein>
    <submittedName>
        <fullName evidence="2">Uncharacterized protein</fullName>
    </submittedName>
</protein>
<comment type="caution">
    <text evidence="2">The sequence shown here is derived from an EMBL/GenBank/DDBJ whole genome shotgun (WGS) entry which is preliminary data.</text>
</comment>
<keyword evidence="3" id="KW-1185">Reference proteome</keyword>
<evidence type="ECO:0000256" key="1">
    <source>
        <dbReference type="SAM" id="MobiDB-lite"/>
    </source>
</evidence>
<evidence type="ECO:0000313" key="2">
    <source>
        <dbReference type="EMBL" id="EJK51468.1"/>
    </source>
</evidence>
<feature type="non-terminal residue" evidence="2">
    <location>
        <position position="318"/>
    </location>
</feature>
<organism evidence="2 3">
    <name type="scientific">Thalassiosira oceanica</name>
    <name type="common">Marine diatom</name>
    <dbReference type="NCBI Taxonomy" id="159749"/>
    <lineage>
        <taxon>Eukaryota</taxon>
        <taxon>Sar</taxon>
        <taxon>Stramenopiles</taxon>
        <taxon>Ochrophyta</taxon>
        <taxon>Bacillariophyta</taxon>
        <taxon>Coscinodiscophyceae</taxon>
        <taxon>Thalassiosirophycidae</taxon>
        <taxon>Thalassiosirales</taxon>
        <taxon>Thalassiosiraceae</taxon>
        <taxon>Thalassiosira</taxon>
    </lineage>
</organism>
<feature type="region of interest" description="Disordered" evidence="1">
    <location>
        <begin position="295"/>
        <end position="318"/>
    </location>
</feature>
<dbReference type="AlphaFoldDB" id="K0RCL0"/>
<dbReference type="Proteomes" id="UP000266841">
    <property type="component" value="Unassembled WGS sequence"/>
</dbReference>
<proteinExistence type="predicted"/>
<name>K0RCL0_THAOC</name>
<feature type="compositionally biased region" description="Polar residues" evidence="1">
    <location>
        <begin position="116"/>
        <end position="132"/>
    </location>
</feature>
<sequence length="318" mass="35583">MTAGHDLLNATRSDSRTCHASSINNEQPATTITAIEHALPTATATSKAEFYFTRRPTLTSASYSRRFSALPRHTHPQTIEPARAIVQRVAYINRCLPRRCERAEQGRSGALFPIWTPTTTTGRGQGATSQGGKTHFKQRRNEVSLPRVTQRGGDENEGTNSNSAQRLASINVPARTRAFHAPDQPSLQPGLGKSKANFGVGYWSQNYERLAMLSYAFFVKVDVDEEWVAHEYLRRCKVGAARESEQDEELWNRSSAGIWNEHIIEAELVGAPRQHFQQAGAQQLDCRFAHVRGPTPAHRWKEEVKTLQNQQPPTKGDK</sequence>
<evidence type="ECO:0000313" key="3">
    <source>
        <dbReference type="Proteomes" id="UP000266841"/>
    </source>
</evidence>